<evidence type="ECO:0000313" key="2">
    <source>
        <dbReference type="Proteomes" id="UP000789570"/>
    </source>
</evidence>
<dbReference type="Proteomes" id="UP000789570">
    <property type="component" value="Unassembled WGS sequence"/>
</dbReference>
<comment type="caution">
    <text evidence="1">The sequence shown here is derived from an EMBL/GenBank/DDBJ whole genome shotgun (WGS) entry which is preliminary data.</text>
</comment>
<gene>
    <name evidence="1" type="ORF">FCALED_LOCUS17410</name>
</gene>
<dbReference type="AlphaFoldDB" id="A0A9N9J7M9"/>
<evidence type="ECO:0000313" key="1">
    <source>
        <dbReference type="EMBL" id="CAG8769010.1"/>
    </source>
</evidence>
<reference evidence="1" key="1">
    <citation type="submission" date="2021-06" db="EMBL/GenBank/DDBJ databases">
        <authorList>
            <person name="Kallberg Y."/>
            <person name="Tangrot J."/>
            <person name="Rosling A."/>
        </authorList>
    </citation>
    <scope>NUCLEOTIDE SEQUENCE</scope>
    <source>
        <strain evidence="1">UK204</strain>
    </source>
</reference>
<keyword evidence="2" id="KW-1185">Reference proteome</keyword>
<accession>A0A9N9J7M9</accession>
<feature type="non-terminal residue" evidence="1">
    <location>
        <position position="1"/>
    </location>
</feature>
<organism evidence="1 2">
    <name type="scientific">Funneliformis caledonium</name>
    <dbReference type="NCBI Taxonomy" id="1117310"/>
    <lineage>
        <taxon>Eukaryota</taxon>
        <taxon>Fungi</taxon>
        <taxon>Fungi incertae sedis</taxon>
        <taxon>Mucoromycota</taxon>
        <taxon>Glomeromycotina</taxon>
        <taxon>Glomeromycetes</taxon>
        <taxon>Glomerales</taxon>
        <taxon>Glomeraceae</taxon>
        <taxon>Funneliformis</taxon>
    </lineage>
</organism>
<protein>
    <submittedName>
        <fullName evidence="1">12349_t:CDS:1</fullName>
    </submittedName>
</protein>
<name>A0A9N9J7M9_9GLOM</name>
<sequence>LDLMSLDTAPMYNIHKSFLSLVVVNLDFSSAIIKVFVELK</sequence>
<feature type="non-terminal residue" evidence="1">
    <location>
        <position position="40"/>
    </location>
</feature>
<proteinExistence type="predicted"/>
<dbReference type="EMBL" id="CAJVPQ010026506">
    <property type="protein sequence ID" value="CAG8769010.1"/>
    <property type="molecule type" value="Genomic_DNA"/>
</dbReference>